<evidence type="ECO:0000313" key="2">
    <source>
        <dbReference type="EMBL" id="TXK83211.1"/>
    </source>
</evidence>
<sequence>MLNLLRNLLAILLGILLGATVNMALIHISPALIPPPAGVDVTNTESLSLGIDLFEPKHFVMPFLAHALGTLAGAMIAYLIAAKHKHRFAYLIGVFFLCGGVAASFMIPAPGWFIALDLVIAYLPMAWFAILAGQRIQPHH</sequence>
<accession>A0A5C8M1G3</accession>
<comment type="caution">
    <text evidence="2">The sequence shown here is derived from an EMBL/GenBank/DDBJ whole genome shotgun (WGS) entry which is preliminary data.</text>
</comment>
<dbReference type="Proteomes" id="UP000321814">
    <property type="component" value="Unassembled WGS sequence"/>
</dbReference>
<proteinExistence type="predicted"/>
<organism evidence="2 3">
    <name type="scientific">Rheinheimera tangshanensis</name>
    <dbReference type="NCBI Taxonomy" id="400153"/>
    <lineage>
        <taxon>Bacteria</taxon>
        <taxon>Pseudomonadati</taxon>
        <taxon>Pseudomonadota</taxon>
        <taxon>Gammaproteobacteria</taxon>
        <taxon>Chromatiales</taxon>
        <taxon>Chromatiaceae</taxon>
        <taxon>Rheinheimera</taxon>
    </lineage>
</organism>
<keyword evidence="1" id="KW-0472">Membrane</keyword>
<dbReference type="OrthoDB" id="6025129at2"/>
<feature type="transmembrane region" description="Helical" evidence="1">
    <location>
        <begin position="59"/>
        <end position="81"/>
    </location>
</feature>
<gene>
    <name evidence="2" type="ORF">FU839_02765</name>
</gene>
<name>A0A5C8M1G3_9GAMM</name>
<feature type="transmembrane region" description="Helical" evidence="1">
    <location>
        <begin position="113"/>
        <end position="133"/>
    </location>
</feature>
<keyword evidence="1" id="KW-0812">Transmembrane</keyword>
<evidence type="ECO:0000313" key="3">
    <source>
        <dbReference type="Proteomes" id="UP000321814"/>
    </source>
</evidence>
<protein>
    <submittedName>
        <fullName evidence="2">Uncharacterized protein</fullName>
    </submittedName>
</protein>
<dbReference type="RefSeq" id="WP_147903074.1">
    <property type="nucleotide sequence ID" value="NZ_BAAAGC010000002.1"/>
</dbReference>
<feature type="transmembrane region" description="Helical" evidence="1">
    <location>
        <begin position="88"/>
        <end position="107"/>
    </location>
</feature>
<dbReference type="EMBL" id="VRLR01000001">
    <property type="protein sequence ID" value="TXK83211.1"/>
    <property type="molecule type" value="Genomic_DNA"/>
</dbReference>
<reference evidence="2 3" key="1">
    <citation type="submission" date="2019-08" db="EMBL/GenBank/DDBJ databases">
        <title>Draft genome analysis of Rheinheimera tangshanensis isolated from the roots of fresh rice plants (Oryza sativa).</title>
        <authorList>
            <person name="Yu Q."/>
            <person name="Qi Y."/>
            <person name="Zhang H."/>
            <person name="Pu J."/>
        </authorList>
    </citation>
    <scope>NUCLEOTIDE SEQUENCE [LARGE SCALE GENOMIC DNA]</scope>
    <source>
        <strain evidence="2 3">JA3-B52</strain>
    </source>
</reference>
<evidence type="ECO:0000256" key="1">
    <source>
        <dbReference type="SAM" id="Phobius"/>
    </source>
</evidence>
<keyword evidence="1" id="KW-1133">Transmembrane helix</keyword>
<keyword evidence="3" id="KW-1185">Reference proteome</keyword>
<dbReference type="AlphaFoldDB" id="A0A5C8M1G3"/>